<gene>
    <name evidence="4" type="ORF">GCM10022242_20470</name>
</gene>
<evidence type="ECO:0000256" key="2">
    <source>
        <dbReference type="ARBA" id="ARBA00023180"/>
    </source>
</evidence>
<dbReference type="InterPro" id="IPR000863">
    <property type="entry name" value="Sulfotransferase_dom"/>
</dbReference>
<dbReference type="Gene3D" id="3.40.50.300">
    <property type="entry name" value="P-loop containing nucleotide triphosphate hydrolases"/>
    <property type="match status" value="1"/>
</dbReference>
<dbReference type="Proteomes" id="UP001501821">
    <property type="component" value="Unassembled WGS sequence"/>
</dbReference>
<reference evidence="5" key="1">
    <citation type="journal article" date="2019" name="Int. J. Syst. Evol. Microbiol.">
        <title>The Global Catalogue of Microorganisms (GCM) 10K type strain sequencing project: providing services to taxonomists for standard genome sequencing and annotation.</title>
        <authorList>
            <consortium name="The Broad Institute Genomics Platform"/>
            <consortium name="The Broad Institute Genome Sequencing Center for Infectious Disease"/>
            <person name="Wu L."/>
            <person name="Ma J."/>
        </authorList>
    </citation>
    <scope>NUCLEOTIDE SEQUENCE [LARGE SCALE GENOMIC DNA]</scope>
    <source>
        <strain evidence="5">JCM 16953</strain>
    </source>
</reference>
<dbReference type="InterPro" id="IPR027417">
    <property type="entry name" value="P-loop_NTPase"/>
</dbReference>
<organism evidence="4 5">
    <name type="scientific">Nocardioides panacisoli</name>
    <dbReference type="NCBI Taxonomy" id="627624"/>
    <lineage>
        <taxon>Bacteria</taxon>
        <taxon>Bacillati</taxon>
        <taxon>Actinomycetota</taxon>
        <taxon>Actinomycetes</taxon>
        <taxon>Propionibacteriales</taxon>
        <taxon>Nocardioidaceae</taxon>
        <taxon>Nocardioides</taxon>
    </lineage>
</organism>
<dbReference type="PANTHER" id="PTHR10605:SF56">
    <property type="entry name" value="BIFUNCTIONAL HEPARAN SULFATE N-DEACETYLASE_N-SULFOTRANSFERASE"/>
    <property type="match status" value="1"/>
</dbReference>
<accession>A0ABP7IHP6</accession>
<keyword evidence="2" id="KW-0325">Glycoprotein</keyword>
<protein>
    <recommendedName>
        <fullName evidence="3">Sulfotransferase domain-containing protein</fullName>
    </recommendedName>
</protein>
<sequence length="303" mass="34607">MSRIAAHKEAAPRWLKDAANLTTRSYALSTTAARPGPDFLVIGTKRGGTTSLFGYLLQHPALLGLFPQPRGRKSTDHFFASTQRGERWYRSHFHTQVYRNRLARRTGDRPLGGEASPYYLWDPRIAGRVHARYPQVKAIALLRDPVERAWSHYQERTENGVEPLGFADALAAEERRTAGELERMLVDPGYHSTAHDWYSYRARGVYLPQLHNWLSVFAAEQLLVLRSEDMYDDPQSVLDQVCRFLGVGSFALPDRRPRNASRSRSTMPEHCRAELAEFYREPNQALEAFLGRSLRWTTPGAPR</sequence>
<proteinExistence type="predicted"/>
<dbReference type="PANTHER" id="PTHR10605">
    <property type="entry name" value="HEPARAN SULFATE SULFOTRANSFERASE"/>
    <property type="match status" value="1"/>
</dbReference>
<evidence type="ECO:0000259" key="3">
    <source>
        <dbReference type="Pfam" id="PF00685"/>
    </source>
</evidence>
<evidence type="ECO:0000256" key="1">
    <source>
        <dbReference type="ARBA" id="ARBA00022679"/>
    </source>
</evidence>
<evidence type="ECO:0000313" key="4">
    <source>
        <dbReference type="EMBL" id="GAA3818560.1"/>
    </source>
</evidence>
<dbReference type="SUPFAM" id="SSF52540">
    <property type="entry name" value="P-loop containing nucleoside triphosphate hydrolases"/>
    <property type="match status" value="1"/>
</dbReference>
<feature type="domain" description="Sulfotransferase" evidence="3">
    <location>
        <begin position="37"/>
        <end position="247"/>
    </location>
</feature>
<keyword evidence="1" id="KW-0808">Transferase</keyword>
<name>A0ABP7IHP6_9ACTN</name>
<keyword evidence="5" id="KW-1185">Reference proteome</keyword>
<dbReference type="RefSeq" id="WP_344774982.1">
    <property type="nucleotide sequence ID" value="NZ_BAABAH010000006.1"/>
</dbReference>
<dbReference type="InterPro" id="IPR037359">
    <property type="entry name" value="NST/OST"/>
</dbReference>
<comment type="caution">
    <text evidence="4">The sequence shown here is derived from an EMBL/GenBank/DDBJ whole genome shotgun (WGS) entry which is preliminary data.</text>
</comment>
<dbReference type="EMBL" id="BAABAH010000006">
    <property type="protein sequence ID" value="GAA3818560.1"/>
    <property type="molecule type" value="Genomic_DNA"/>
</dbReference>
<evidence type="ECO:0000313" key="5">
    <source>
        <dbReference type="Proteomes" id="UP001501821"/>
    </source>
</evidence>
<dbReference type="Pfam" id="PF00685">
    <property type="entry name" value="Sulfotransfer_1"/>
    <property type="match status" value="1"/>
</dbReference>